<keyword evidence="10" id="KW-1185">Reference proteome</keyword>
<feature type="transmembrane region" description="Helical" evidence="7">
    <location>
        <begin position="311"/>
        <end position="336"/>
    </location>
</feature>
<dbReference type="PANTHER" id="PTHR23517:SF13">
    <property type="entry name" value="MAJOR FACILITATOR SUPERFAMILY MFS_1"/>
    <property type="match status" value="1"/>
</dbReference>
<dbReference type="InterPro" id="IPR011701">
    <property type="entry name" value="MFS"/>
</dbReference>
<feature type="transmembrane region" description="Helical" evidence="7">
    <location>
        <begin position="376"/>
        <end position="394"/>
    </location>
</feature>
<name>A0ABV6MIW8_9PSEU</name>
<feature type="transmembrane region" description="Helical" evidence="7">
    <location>
        <begin position="256"/>
        <end position="278"/>
    </location>
</feature>
<dbReference type="EMBL" id="JBHLUD010000001">
    <property type="protein sequence ID" value="MFC0540203.1"/>
    <property type="molecule type" value="Genomic_DNA"/>
</dbReference>
<feature type="transmembrane region" description="Helical" evidence="7">
    <location>
        <begin position="348"/>
        <end position="370"/>
    </location>
</feature>
<comment type="caution">
    <text evidence="9">The sequence shown here is derived from an EMBL/GenBank/DDBJ whole genome shotgun (WGS) entry which is preliminary data.</text>
</comment>
<evidence type="ECO:0000259" key="8">
    <source>
        <dbReference type="PROSITE" id="PS50850"/>
    </source>
</evidence>
<dbReference type="InterPro" id="IPR036259">
    <property type="entry name" value="MFS_trans_sf"/>
</dbReference>
<dbReference type="Proteomes" id="UP001589810">
    <property type="component" value="Unassembled WGS sequence"/>
</dbReference>
<feature type="domain" description="Major facilitator superfamily (MFS) profile" evidence="8">
    <location>
        <begin position="18"/>
        <end position="401"/>
    </location>
</feature>
<dbReference type="RefSeq" id="WP_273938971.1">
    <property type="nucleotide sequence ID" value="NZ_CP097263.1"/>
</dbReference>
<feature type="transmembrane region" description="Helical" evidence="7">
    <location>
        <begin position="110"/>
        <end position="132"/>
    </location>
</feature>
<dbReference type="InterPro" id="IPR020846">
    <property type="entry name" value="MFS_dom"/>
</dbReference>
<accession>A0ABV6MIW8</accession>
<feature type="transmembrane region" description="Helical" evidence="7">
    <location>
        <begin position="144"/>
        <end position="166"/>
    </location>
</feature>
<keyword evidence="4 7" id="KW-0812">Transmembrane</keyword>
<evidence type="ECO:0000256" key="7">
    <source>
        <dbReference type="SAM" id="Phobius"/>
    </source>
</evidence>
<keyword evidence="6 7" id="KW-0472">Membrane</keyword>
<evidence type="ECO:0000256" key="1">
    <source>
        <dbReference type="ARBA" id="ARBA00004651"/>
    </source>
</evidence>
<keyword evidence="3" id="KW-1003">Cell membrane</keyword>
<keyword evidence="2" id="KW-0813">Transport</keyword>
<organism evidence="9 10">
    <name type="scientific">Kutzneria chonburiensis</name>
    <dbReference type="NCBI Taxonomy" id="1483604"/>
    <lineage>
        <taxon>Bacteria</taxon>
        <taxon>Bacillati</taxon>
        <taxon>Actinomycetota</taxon>
        <taxon>Actinomycetes</taxon>
        <taxon>Pseudonocardiales</taxon>
        <taxon>Pseudonocardiaceae</taxon>
        <taxon>Kutzneria</taxon>
    </lineage>
</organism>
<dbReference type="SUPFAM" id="SSF103473">
    <property type="entry name" value="MFS general substrate transporter"/>
    <property type="match status" value="1"/>
</dbReference>
<evidence type="ECO:0000313" key="10">
    <source>
        <dbReference type="Proteomes" id="UP001589810"/>
    </source>
</evidence>
<dbReference type="Pfam" id="PF07690">
    <property type="entry name" value="MFS_1"/>
    <property type="match status" value="1"/>
</dbReference>
<feature type="transmembrane region" description="Helical" evidence="7">
    <location>
        <begin position="178"/>
        <end position="199"/>
    </location>
</feature>
<dbReference type="PANTHER" id="PTHR23517">
    <property type="entry name" value="RESISTANCE PROTEIN MDTM, PUTATIVE-RELATED-RELATED"/>
    <property type="match status" value="1"/>
</dbReference>
<feature type="transmembrane region" description="Helical" evidence="7">
    <location>
        <begin position="53"/>
        <end position="73"/>
    </location>
</feature>
<evidence type="ECO:0000256" key="4">
    <source>
        <dbReference type="ARBA" id="ARBA00022692"/>
    </source>
</evidence>
<feature type="transmembrane region" description="Helical" evidence="7">
    <location>
        <begin position="222"/>
        <end position="244"/>
    </location>
</feature>
<proteinExistence type="predicted"/>
<keyword evidence="5 7" id="KW-1133">Transmembrane helix</keyword>
<gene>
    <name evidence="9" type="ORF">ACFFH7_01855</name>
</gene>
<evidence type="ECO:0000256" key="5">
    <source>
        <dbReference type="ARBA" id="ARBA00022989"/>
    </source>
</evidence>
<dbReference type="InterPro" id="IPR050171">
    <property type="entry name" value="MFS_Transporters"/>
</dbReference>
<sequence length="401" mass="41279">MTSTLMAARPTPRLGHGAGFRVVAAAFLLALAFSTLPTPLYPLYQQRDGFPTVVITVVFAAYALGVVASIYLVGHVSDWLGRRRVALAAVLAEAVAAAVFLTWPDVPGLIIARFVGGVGIGALTATATAHLAELRALAHPGRDAGLFSSMVNMAGLGLGPVISALLAGHVTAPLSTPYAIFLVAFLITAGAITFVPETVERNESAIHYRPQRVSVPHHARPVFWAAAAVAFAVNMFSGLVGALAPTLLRGTFHDPSLLVGGLVAMSVFAAAAGAQLLAKGQPLRRQLLIGLGALVLSLVAIPISVLTGSELLFAAGTVVGGAGMGLGFRVALARVATVATPELRGETLAGVFLAFYLGLALPVLVVGIALTALPSLPVLVVFSIVQLVILFWAGRRLFAAS</sequence>
<comment type="subcellular location">
    <subcellularLocation>
        <location evidence="1">Cell membrane</location>
        <topology evidence="1">Multi-pass membrane protein</topology>
    </subcellularLocation>
</comment>
<reference evidence="9 10" key="1">
    <citation type="submission" date="2024-09" db="EMBL/GenBank/DDBJ databases">
        <authorList>
            <person name="Sun Q."/>
            <person name="Mori K."/>
        </authorList>
    </citation>
    <scope>NUCLEOTIDE SEQUENCE [LARGE SCALE GENOMIC DNA]</scope>
    <source>
        <strain evidence="9 10">TBRC 1432</strain>
    </source>
</reference>
<evidence type="ECO:0000256" key="6">
    <source>
        <dbReference type="ARBA" id="ARBA00023136"/>
    </source>
</evidence>
<evidence type="ECO:0000256" key="3">
    <source>
        <dbReference type="ARBA" id="ARBA00022475"/>
    </source>
</evidence>
<feature type="transmembrane region" description="Helical" evidence="7">
    <location>
        <begin position="85"/>
        <end position="104"/>
    </location>
</feature>
<dbReference type="PROSITE" id="PS50850">
    <property type="entry name" value="MFS"/>
    <property type="match status" value="1"/>
</dbReference>
<dbReference type="Gene3D" id="1.20.1250.20">
    <property type="entry name" value="MFS general substrate transporter like domains"/>
    <property type="match status" value="1"/>
</dbReference>
<feature type="transmembrane region" description="Helical" evidence="7">
    <location>
        <begin position="287"/>
        <end position="305"/>
    </location>
</feature>
<evidence type="ECO:0000313" key="9">
    <source>
        <dbReference type="EMBL" id="MFC0540203.1"/>
    </source>
</evidence>
<protein>
    <submittedName>
        <fullName evidence="9">MFS transporter</fullName>
    </submittedName>
</protein>
<evidence type="ECO:0000256" key="2">
    <source>
        <dbReference type="ARBA" id="ARBA00022448"/>
    </source>
</evidence>